<dbReference type="PANTHER" id="PTHR44591">
    <property type="entry name" value="STRESS RESPONSE REGULATOR PROTEIN 1"/>
    <property type="match status" value="1"/>
</dbReference>
<accession>A0ABT0Z2T3</accession>
<keyword evidence="2" id="KW-0902">Two-component regulatory system</keyword>
<dbReference type="Pfam" id="PF00072">
    <property type="entry name" value="Response_reg"/>
    <property type="match status" value="1"/>
</dbReference>
<gene>
    <name evidence="5" type="ORF">NE848_11640</name>
</gene>
<evidence type="ECO:0000259" key="4">
    <source>
        <dbReference type="PROSITE" id="PS50110"/>
    </source>
</evidence>
<sequence length="122" mass="13594">MNKILLVEDDYTLGSILKDQLEMNGYKVSHLRFPKETIENLLEDEFDLVILDKLLKGVDGTQICKEIRNTDSISEIPILMMSGMDDAQGACVAAGANNFIAKPFEVDSFLKSIEASLEPKKI</sequence>
<dbReference type="RefSeq" id="WP_252113741.1">
    <property type="nucleotide sequence ID" value="NZ_JAMSCK010000004.1"/>
</dbReference>
<keyword evidence="1 3" id="KW-0597">Phosphoprotein</keyword>
<reference evidence="5" key="1">
    <citation type="submission" date="2022-06" db="EMBL/GenBank/DDBJ databases">
        <title>Gramella sediminis sp. nov., isolated from deep-sea sediment of the Indian Ocean.</title>
        <authorList>
            <person name="Yang L."/>
        </authorList>
    </citation>
    <scope>NUCLEOTIDE SEQUENCE</scope>
    <source>
        <strain evidence="5">HMD3159</strain>
    </source>
</reference>
<dbReference type="Gene3D" id="3.40.50.2300">
    <property type="match status" value="1"/>
</dbReference>
<comment type="caution">
    <text evidence="5">The sequence shown here is derived from an EMBL/GenBank/DDBJ whole genome shotgun (WGS) entry which is preliminary data.</text>
</comment>
<dbReference type="PROSITE" id="PS50110">
    <property type="entry name" value="RESPONSE_REGULATORY"/>
    <property type="match status" value="1"/>
</dbReference>
<protein>
    <submittedName>
        <fullName evidence="5">Response regulator</fullName>
    </submittedName>
</protein>
<dbReference type="SMART" id="SM00448">
    <property type="entry name" value="REC"/>
    <property type="match status" value="1"/>
</dbReference>
<evidence type="ECO:0000313" key="5">
    <source>
        <dbReference type="EMBL" id="MCM8570035.1"/>
    </source>
</evidence>
<dbReference type="EMBL" id="JAMSCK010000004">
    <property type="protein sequence ID" value="MCM8570035.1"/>
    <property type="molecule type" value="Genomic_DNA"/>
</dbReference>
<dbReference type="InterPro" id="IPR050595">
    <property type="entry name" value="Bact_response_regulator"/>
</dbReference>
<evidence type="ECO:0000256" key="3">
    <source>
        <dbReference type="PROSITE-ProRule" id="PRU00169"/>
    </source>
</evidence>
<feature type="modified residue" description="4-aspartylphosphate" evidence="3">
    <location>
        <position position="52"/>
    </location>
</feature>
<dbReference type="PANTHER" id="PTHR44591:SF14">
    <property type="entry name" value="PROTEIN PILG"/>
    <property type="match status" value="1"/>
</dbReference>
<name>A0ABT0Z2T3_9FLAO</name>
<dbReference type="InterPro" id="IPR001789">
    <property type="entry name" value="Sig_transdc_resp-reg_receiver"/>
</dbReference>
<dbReference type="InterPro" id="IPR011006">
    <property type="entry name" value="CheY-like_superfamily"/>
</dbReference>
<dbReference type="SUPFAM" id="SSF52172">
    <property type="entry name" value="CheY-like"/>
    <property type="match status" value="1"/>
</dbReference>
<feature type="domain" description="Response regulatory" evidence="4">
    <location>
        <begin position="3"/>
        <end position="117"/>
    </location>
</feature>
<dbReference type="Proteomes" id="UP001155077">
    <property type="component" value="Unassembled WGS sequence"/>
</dbReference>
<evidence type="ECO:0000256" key="2">
    <source>
        <dbReference type="ARBA" id="ARBA00023012"/>
    </source>
</evidence>
<proteinExistence type="predicted"/>
<keyword evidence="6" id="KW-1185">Reference proteome</keyword>
<evidence type="ECO:0000313" key="6">
    <source>
        <dbReference type="Proteomes" id="UP001155077"/>
    </source>
</evidence>
<organism evidence="5 6">
    <name type="scientific">Gramella jeungdoensis</name>
    <dbReference type="NCBI Taxonomy" id="708091"/>
    <lineage>
        <taxon>Bacteria</taxon>
        <taxon>Pseudomonadati</taxon>
        <taxon>Bacteroidota</taxon>
        <taxon>Flavobacteriia</taxon>
        <taxon>Flavobacteriales</taxon>
        <taxon>Flavobacteriaceae</taxon>
        <taxon>Christiangramia</taxon>
    </lineage>
</organism>
<evidence type="ECO:0000256" key="1">
    <source>
        <dbReference type="ARBA" id="ARBA00022553"/>
    </source>
</evidence>